<proteinExistence type="predicted"/>
<protein>
    <submittedName>
        <fullName evidence="2">Uncharacterized protein</fullName>
    </submittedName>
</protein>
<reference evidence="2 3" key="1">
    <citation type="journal article" date="2019" name="Int. J. Syst. Evol. Microbiol.">
        <title>The Global Catalogue of Microorganisms (GCM) 10K type strain sequencing project: providing services to taxonomists for standard genome sequencing and annotation.</title>
        <authorList>
            <consortium name="The Broad Institute Genomics Platform"/>
            <consortium name="The Broad Institute Genome Sequencing Center for Infectious Disease"/>
            <person name="Wu L."/>
            <person name="Ma J."/>
        </authorList>
    </citation>
    <scope>NUCLEOTIDE SEQUENCE [LARGE SCALE GENOMIC DNA]</scope>
    <source>
        <strain evidence="2 3">JCM 11574</strain>
    </source>
</reference>
<feature type="region of interest" description="Disordered" evidence="1">
    <location>
        <begin position="1"/>
        <end position="57"/>
    </location>
</feature>
<evidence type="ECO:0000313" key="3">
    <source>
        <dbReference type="Proteomes" id="UP001500893"/>
    </source>
</evidence>
<evidence type="ECO:0000313" key="2">
    <source>
        <dbReference type="EMBL" id="GAA2782595.1"/>
    </source>
</evidence>
<comment type="caution">
    <text evidence="2">The sequence shown here is derived from an EMBL/GenBank/DDBJ whole genome shotgun (WGS) entry which is preliminary data.</text>
</comment>
<evidence type="ECO:0000256" key="1">
    <source>
        <dbReference type="SAM" id="MobiDB-lite"/>
    </source>
</evidence>
<dbReference type="EMBL" id="BAAAVM010000153">
    <property type="protein sequence ID" value="GAA2782595.1"/>
    <property type="molecule type" value="Genomic_DNA"/>
</dbReference>
<gene>
    <name evidence="2" type="ORF">GCM10010521_71600</name>
</gene>
<keyword evidence="3" id="KW-1185">Reference proteome</keyword>
<organism evidence="2 3">
    <name type="scientific">Streptomyces rameus</name>
    <dbReference type="NCBI Taxonomy" id="68261"/>
    <lineage>
        <taxon>Bacteria</taxon>
        <taxon>Bacillati</taxon>
        <taxon>Actinomycetota</taxon>
        <taxon>Actinomycetes</taxon>
        <taxon>Kitasatosporales</taxon>
        <taxon>Streptomycetaceae</taxon>
        <taxon>Streptomyces</taxon>
    </lineage>
</organism>
<accession>A0ABN3V7Y4</accession>
<name>A0ABN3V7Y4_9ACTN</name>
<dbReference type="Proteomes" id="UP001500893">
    <property type="component" value="Unassembled WGS sequence"/>
</dbReference>
<sequence>MSAGEHPAGGDRVRASPGSGRAAPVHRSTGNHRTTRQKGGLAVRLESNGPAGAHPADAEVLDHLPTAREALGAAVNGPLGQAAPLVDAVPVLDGHPRQPGRGVPPLRAFQGHLSKYRPIDARTAQITSRVFPIRSSRFGQRSPIFLALR</sequence>